<accession>A0A2K1JC44</accession>
<dbReference type="EMBL" id="ABEU02000015">
    <property type="protein sequence ID" value="PNR39078.1"/>
    <property type="molecule type" value="Genomic_DNA"/>
</dbReference>
<proteinExistence type="predicted"/>
<dbReference type="Proteomes" id="UP000006727">
    <property type="component" value="Chromosome 15"/>
</dbReference>
<reference evidence="1 3" key="2">
    <citation type="journal article" date="2018" name="Plant J.">
        <title>The Physcomitrella patens chromosome-scale assembly reveals moss genome structure and evolution.</title>
        <authorList>
            <person name="Lang D."/>
            <person name="Ullrich K.K."/>
            <person name="Murat F."/>
            <person name="Fuchs J."/>
            <person name="Jenkins J."/>
            <person name="Haas F.B."/>
            <person name="Piednoel M."/>
            <person name="Gundlach H."/>
            <person name="Van Bel M."/>
            <person name="Meyberg R."/>
            <person name="Vives C."/>
            <person name="Morata J."/>
            <person name="Symeonidi A."/>
            <person name="Hiss M."/>
            <person name="Muchero W."/>
            <person name="Kamisugi Y."/>
            <person name="Saleh O."/>
            <person name="Blanc G."/>
            <person name="Decker E.L."/>
            <person name="van Gessel N."/>
            <person name="Grimwood J."/>
            <person name="Hayes R.D."/>
            <person name="Graham S.W."/>
            <person name="Gunter L.E."/>
            <person name="McDaniel S.F."/>
            <person name="Hoernstein S.N.W."/>
            <person name="Larsson A."/>
            <person name="Li F.W."/>
            <person name="Perroud P.F."/>
            <person name="Phillips J."/>
            <person name="Ranjan P."/>
            <person name="Rokshar D.S."/>
            <person name="Rothfels C.J."/>
            <person name="Schneider L."/>
            <person name="Shu S."/>
            <person name="Stevenson D.W."/>
            <person name="Thummler F."/>
            <person name="Tillich M."/>
            <person name="Villarreal Aguilar J.C."/>
            <person name="Widiez T."/>
            <person name="Wong G.K."/>
            <person name="Wymore A."/>
            <person name="Zhang Y."/>
            <person name="Zimmer A.D."/>
            <person name="Quatrano R.S."/>
            <person name="Mayer K.F.X."/>
            <person name="Goodstein D."/>
            <person name="Casacuberta J.M."/>
            <person name="Vandepoele K."/>
            <person name="Reski R."/>
            <person name="Cuming A.C."/>
            <person name="Tuskan G.A."/>
            <person name="Maumus F."/>
            <person name="Salse J."/>
            <person name="Schmutz J."/>
            <person name="Rensing S.A."/>
        </authorList>
    </citation>
    <scope>NUCLEOTIDE SEQUENCE [LARGE SCALE GENOMIC DNA]</scope>
    <source>
        <strain evidence="2 3">cv. Gransden 2004</strain>
    </source>
</reference>
<name>A0A2K1JC44_PHYPA</name>
<protein>
    <submittedName>
        <fullName evidence="1 2">Uncharacterized protein</fullName>
    </submittedName>
</protein>
<keyword evidence="3" id="KW-1185">Reference proteome</keyword>
<evidence type="ECO:0000313" key="2">
    <source>
        <dbReference type="EnsemblPlants" id="PAC:32926582.CDS.1"/>
    </source>
</evidence>
<dbReference type="AlphaFoldDB" id="A0A2K1JC44"/>
<reference evidence="1 3" key="1">
    <citation type="journal article" date="2008" name="Science">
        <title>The Physcomitrella genome reveals evolutionary insights into the conquest of land by plants.</title>
        <authorList>
            <person name="Rensing S."/>
            <person name="Lang D."/>
            <person name="Zimmer A."/>
            <person name="Terry A."/>
            <person name="Salamov A."/>
            <person name="Shapiro H."/>
            <person name="Nishiyama T."/>
            <person name="Perroud P.-F."/>
            <person name="Lindquist E."/>
            <person name="Kamisugi Y."/>
            <person name="Tanahashi T."/>
            <person name="Sakakibara K."/>
            <person name="Fujita T."/>
            <person name="Oishi K."/>
            <person name="Shin-I T."/>
            <person name="Kuroki Y."/>
            <person name="Toyoda A."/>
            <person name="Suzuki Y."/>
            <person name="Hashimoto A."/>
            <person name="Yamaguchi K."/>
            <person name="Sugano A."/>
            <person name="Kohara Y."/>
            <person name="Fujiyama A."/>
            <person name="Anterola A."/>
            <person name="Aoki S."/>
            <person name="Ashton N."/>
            <person name="Barbazuk W.B."/>
            <person name="Barker E."/>
            <person name="Bennetzen J."/>
            <person name="Bezanilla M."/>
            <person name="Blankenship R."/>
            <person name="Cho S.H."/>
            <person name="Dutcher S."/>
            <person name="Estelle M."/>
            <person name="Fawcett J.A."/>
            <person name="Gundlach H."/>
            <person name="Hanada K."/>
            <person name="Heyl A."/>
            <person name="Hicks K.A."/>
            <person name="Hugh J."/>
            <person name="Lohr M."/>
            <person name="Mayer K."/>
            <person name="Melkozernov A."/>
            <person name="Murata T."/>
            <person name="Nelson D."/>
            <person name="Pils B."/>
            <person name="Prigge M."/>
            <person name="Reiss B."/>
            <person name="Renner T."/>
            <person name="Rombauts S."/>
            <person name="Rushton P."/>
            <person name="Sanderfoot A."/>
            <person name="Schween G."/>
            <person name="Shiu S.-H."/>
            <person name="Stueber K."/>
            <person name="Theodoulou F.L."/>
            <person name="Tu H."/>
            <person name="Van de Peer Y."/>
            <person name="Verrier P.J."/>
            <person name="Waters E."/>
            <person name="Wood A."/>
            <person name="Yang L."/>
            <person name="Cove D."/>
            <person name="Cuming A."/>
            <person name="Hasebe M."/>
            <person name="Lucas S."/>
            <person name="Mishler D.B."/>
            <person name="Reski R."/>
            <person name="Grigoriev I."/>
            <person name="Quatrano R.S."/>
            <person name="Boore J.L."/>
        </authorList>
    </citation>
    <scope>NUCLEOTIDE SEQUENCE [LARGE SCALE GENOMIC DNA]</scope>
    <source>
        <strain evidence="2 3">cv. Gransden 2004</strain>
    </source>
</reference>
<sequence length="63" mass="6920">MQSQDDFAFQLLQKLCGLFTEVEEKSADELSDTVAADTEEIVTKQSRVAGSICSCDMVRQGES</sequence>
<gene>
    <name evidence="1" type="ORF">PHYPA_019356</name>
</gene>
<dbReference type="EnsemblPlants" id="Pp3c15_5340V3.1">
    <property type="protein sequence ID" value="PAC:32926582.CDS.1"/>
    <property type="gene ID" value="Pp3c15_5340"/>
</dbReference>
<evidence type="ECO:0000313" key="1">
    <source>
        <dbReference type="EMBL" id="PNR39078.1"/>
    </source>
</evidence>
<reference evidence="2" key="3">
    <citation type="submission" date="2020-12" db="UniProtKB">
        <authorList>
            <consortium name="EnsemblPlants"/>
        </authorList>
    </citation>
    <scope>IDENTIFICATION</scope>
</reference>
<evidence type="ECO:0000313" key="3">
    <source>
        <dbReference type="Proteomes" id="UP000006727"/>
    </source>
</evidence>
<organism evidence="1">
    <name type="scientific">Physcomitrium patens</name>
    <name type="common">Spreading-leaved earth moss</name>
    <name type="synonym">Physcomitrella patens</name>
    <dbReference type="NCBI Taxonomy" id="3218"/>
    <lineage>
        <taxon>Eukaryota</taxon>
        <taxon>Viridiplantae</taxon>
        <taxon>Streptophyta</taxon>
        <taxon>Embryophyta</taxon>
        <taxon>Bryophyta</taxon>
        <taxon>Bryophytina</taxon>
        <taxon>Bryopsida</taxon>
        <taxon>Funariidae</taxon>
        <taxon>Funariales</taxon>
        <taxon>Funariaceae</taxon>
        <taxon>Physcomitrium</taxon>
    </lineage>
</organism>
<dbReference type="Gramene" id="Pp3c15_5340V3.1">
    <property type="protein sequence ID" value="PAC:32926582.CDS.1"/>
    <property type="gene ID" value="Pp3c15_5340"/>
</dbReference>
<dbReference type="InParanoid" id="A0A2K1JC44"/>